<proteinExistence type="predicted"/>
<dbReference type="EMBL" id="UINC01070401">
    <property type="protein sequence ID" value="SVC04524.1"/>
    <property type="molecule type" value="Genomic_DNA"/>
</dbReference>
<feature type="non-terminal residue" evidence="1">
    <location>
        <position position="1"/>
    </location>
</feature>
<organism evidence="1">
    <name type="scientific">marine metagenome</name>
    <dbReference type="NCBI Taxonomy" id="408172"/>
    <lineage>
        <taxon>unclassified sequences</taxon>
        <taxon>metagenomes</taxon>
        <taxon>ecological metagenomes</taxon>
    </lineage>
</organism>
<gene>
    <name evidence="1" type="ORF">METZ01_LOCUS257378</name>
</gene>
<accession>A0A382IXC1</accession>
<name>A0A382IXC1_9ZZZZ</name>
<dbReference type="AlphaFoldDB" id="A0A382IXC1"/>
<evidence type="ECO:0000313" key="1">
    <source>
        <dbReference type="EMBL" id="SVC04524.1"/>
    </source>
</evidence>
<protein>
    <submittedName>
        <fullName evidence="1">Uncharacterized protein</fullName>
    </submittedName>
</protein>
<sequence>VYDLQAGLRNRASMEQYSLKPVQP</sequence>
<reference evidence="1" key="1">
    <citation type="submission" date="2018-05" db="EMBL/GenBank/DDBJ databases">
        <authorList>
            <person name="Lanie J.A."/>
            <person name="Ng W.-L."/>
            <person name="Kazmierczak K.M."/>
            <person name="Andrzejewski T.M."/>
            <person name="Davidsen T.M."/>
            <person name="Wayne K.J."/>
            <person name="Tettelin H."/>
            <person name="Glass J.I."/>
            <person name="Rusch D."/>
            <person name="Podicherti R."/>
            <person name="Tsui H.-C.T."/>
            <person name="Winkler M.E."/>
        </authorList>
    </citation>
    <scope>NUCLEOTIDE SEQUENCE</scope>
</reference>